<feature type="compositionally biased region" description="Polar residues" evidence="1">
    <location>
        <begin position="1"/>
        <end position="14"/>
    </location>
</feature>
<dbReference type="Pfam" id="PF02225">
    <property type="entry name" value="PA"/>
    <property type="match status" value="1"/>
</dbReference>
<reference evidence="3 4" key="1">
    <citation type="submission" date="2019-06" db="EMBL/GenBank/DDBJ databases">
        <title>Sequencing the genomes of 1000 actinobacteria strains.</title>
        <authorList>
            <person name="Klenk H.-P."/>
        </authorList>
    </citation>
    <scope>NUCLEOTIDE SEQUENCE [LARGE SCALE GENOMIC DNA]</scope>
    <source>
        <strain evidence="3 4">DSM 42059</strain>
    </source>
</reference>
<feature type="domain" description="PA" evidence="2">
    <location>
        <begin position="382"/>
        <end position="452"/>
    </location>
</feature>
<evidence type="ECO:0000256" key="1">
    <source>
        <dbReference type="SAM" id="MobiDB-lite"/>
    </source>
</evidence>
<dbReference type="OrthoDB" id="8375at2"/>
<dbReference type="AlphaFoldDB" id="A0A561V6D1"/>
<comment type="caution">
    <text evidence="3">The sequence shown here is derived from an EMBL/GenBank/DDBJ whole genome shotgun (WGS) entry which is preliminary data.</text>
</comment>
<accession>A0A561V6D1</accession>
<organism evidence="3 4">
    <name type="scientific">Streptomyces brevispora</name>
    <dbReference type="NCBI Taxonomy" id="887462"/>
    <lineage>
        <taxon>Bacteria</taxon>
        <taxon>Bacillati</taxon>
        <taxon>Actinomycetota</taxon>
        <taxon>Actinomycetes</taxon>
        <taxon>Kitasatosporales</taxon>
        <taxon>Streptomycetaceae</taxon>
        <taxon>Streptomyces</taxon>
    </lineage>
</organism>
<sequence>MTGTGMTHGDQQALETGHLPPSVHGVRLVGRTQVTNPSGAGLERHICDLAAYGDHAFLTAYREPTCERTGAYVIDISDPQAPFEVESAFMETTTGNYVGEGPGIIEIDNEYFSGVLFVHGNEIYAQANAPDPTGPGERGGINIWDISDPEHAQLLAAHAGDYTDVDGSSLTQAVEVYYVFPWTNEFTGRTYVAMVTVKITTDICIMDITDPRNPSMVTSLDLRVPPFGVAQESPAGLNSLFAHAVSVQRTGDRYVMSATYWDGGYVLLDVTDPTPGNVSMIAQSFYAELDEERAKFGEQAAPEGNAEHCALSPDAQYLVGADENYEAVRLLGTITSGPDAGLEFTAAWSPDTAPIDDVNGISGTPTFVGNGCPGTVRPGRGIALMERDASLLTAGSSPGCSFQEKLDAVAAAGYAAGIVFNRQGPDALHQYPTSAKGPIPLIFVNRLTGLRLLGVTDVTEETAGSTATPDAPDLPSIDLRSVFNGWGYLRLFKTLLPDGGGSLEQIDTYAIPESQDPKYATGFGDLSASHVAIDPDRRLVYATFYSGGLRVLSYGPDGLREVGAYREPGNDFVGVVVHKIGEKNYVLVTDRNYGLYIFDV</sequence>
<dbReference type="EMBL" id="VIWW01000001">
    <property type="protein sequence ID" value="TWG07178.1"/>
    <property type="molecule type" value="Genomic_DNA"/>
</dbReference>
<feature type="region of interest" description="Disordered" evidence="1">
    <location>
        <begin position="1"/>
        <end position="23"/>
    </location>
</feature>
<protein>
    <submittedName>
        <fullName evidence="3">PA domain-containing protein</fullName>
    </submittedName>
</protein>
<gene>
    <name evidence="3" type="ORF">FHX80_115683</name>
</gene>
<name>A0A561V6D1_9ACTN</name>
<dbReference type="Gene3D" id="3.50.30.30">
    <property type="match status" value="1"/>
</dbReference>
<evidence type="ECO:0000259" key="2">
    <source>
        <dbReference type="Pfam" id="PF02225"/>
    </source>
</evidence>
<dbReference type="SUPFAM" id="SSF101898">
    <property type="entry name" value="NHL repeat"/>
    <property type="match status" value="1"/>
</dbReference>
<dbReference type="InterPro" id="IPR003137">
    <property type="entry name" value="PA_domain"/>
</dbReference>
<dbReference type="RefSeq" id="WP_145766817.1">
    <property type="nucleotide sequence ID" value="NZ_VIWW01000001.1"/>
</dbReference>
<evidence type="ECO:0000313" key="4">
    <source>
        <dbReference type="Proteomes" id="UP000318186"/>
    </source>
</evidence>
<proteinExistence type="predicted"/>
<evidence type="ECO:0000313" key="3">
    <source>
        <dbReference type="EMBL" id="TWG07178.1"/>
    </source>
</evidence>
<dbReference type="Proteomes" id="UP000318186">
    <property type="component" value="Unassembled WGS sequence"/>
</dbReference>